<protein>
    <recommendedName>
        <fullName evidence="3">Reverse transcriptase zinc-binding domain-containing protein</fullName>
    </recommendedName>
</protein>
<evidence type="ECO:0000313" key="1">
    <source>
        <dbReference type="EMBL" id="KAJ7708916.1"/>
    </source>
</evidence>
<dbReference type="EMBL" id="JARKIE010000003">
    <property type="protein sequence ID" value="KAJ7708916.1"/>
    <property type="molecule type" value="Genomic_DNA"/>
</dbReference>
<dbReference type="AlphaFoldDB" id="A0AAD7H079"/>
<gene>
    <name evidence="1" type="ORF">B0H17DRAFT_885243</name>
</gene>
<feature type="non-terminal residue" evidence="1">
    <location>
        <position position="79"/>
    </location>
</feature>
<reference evidence="1" key="1">
    <citation type="submission" date="2023-03" db="EMBL/GenBank/DDBJ databases">
        <title>Massive genome expansion in bonnet fungi (Mycena s.s.) driven by repeated elements and novel gene families across ecological guilds.</title>
        <authorList>
            <consortium name="Lawrence Berkeley National Laboratory"/>
            <person name="Harder C.B."/>
            <person name="Miyauchi S."/>
            <person name="Viragh M."/>
            <person name="Kuo A."/>
            <person name="Thoen E."/>
            <person name="Andreopoulos B."/>
            <person name="Lu D."/>
            <person name="Skrede I."/>
            <person name="Drula E."/>
            <person name="Henrissat B."/>
            <person name="Morin E."/>
            <person name="Kohler A."/>
            <person name="Barry K."/>
            <person name="LaButti K."/>
            <person name="Morin E."/>
            <person name="Salamov A."/>
            <person name="Lipzen A."/>
            <person name="Mereny Z."/>
            <person name="Hegedus B."/>
            <person name="Baldrian P."/>
            <person name="Stursova M."/>
            <person name="Weitz H."/>
            <person name="Taylor A."/>
            <person name="Grigoriev I.V."/>
            <person name="Nagy L.G."/>
            <person name="Martin F."/>
            <person name="Kauserud H."/>
        </authorList>
    </citation>
    <scope>NUCLEOTIDE SEQUENCE</scope>
    <source>
        <strain evidence="1">CBHHK067</strain>
    </source>
</reference>
<comment type="caution">
    <text evidence="1">The sequence shown here is derived from an EMBL/GenBank/DDBJ whole genome shotgun (WGS) entry which is preliminary data.</text>
</comment>
<proteinExistence type="predicted"/>
<evidence type="ECO:0008006" key="3">
    <source>
        <dbReference type="Google" id="ProtNLM"/>
    </source>
</evidence>
<dbReference type="Proteomes" id="UP001221757">
    <property type="component" value="Unassembled WGS sequence"/>
</dbReference>
<sequence length="79" mass="9684">VWKSTKHKDISRSMRFFLWMMIHGRYKIGRHWEKIKGHEFKATCTKCGMTESMEYILTKYDGPEQEEIWELVSELWELK</sequence>
<evidence type="ECO:0000313" key="2">
    <source>
        <dbReference type="Proteomes" id="UP001221757"/>
    </source>
</evidence>
<accession>A0AAD7H079</accession>
<feature type="non-terminal residue" evidence="1">
    <location>
        <position position="1"/>
    </location>
</feature>
<organism evidence="1 2">
    <name type="scientific">Mycena rosella</name>
    <name type="common">Pink bonnet</name>
    <name type="synonym">Agaricus rosellus</name>
    <dbReference type="NCBI Taxonomy" id="1033263"/>
    <lineage>
        <taxon>Eukaryota</taxon>
        <taxon>Fungi</taxon>
        <taxon>Dikarya</taxon>
        <taxon>Basidiomycota</taxon>
        <taxon>Agaricomycotina</taxon>
        <taxon>Agaricomycetes</taxon>
        <taxon>Agaricomycetidae</taxon>
        <taxon>Agaricales</taxon>
        <taxon>Marasmiineae</taxon>
        <taxon>Mycenaceae</taxon>
        <taxon>Mycena</taxon>
    </lineage>
</organism>
<keyword evidence="2" id="KW-1185">Reference proteome</keyword>
<name>A0AAD7H079_MYCRO</name>